<organism evidence="1 2">
    <name type="scientific">Parelaphostrongylus tenuis</name>
    <name type="common">Meningeal worm</name>
    <dbReference type="NCBI Taxonomy" id="148309"/>
    <lineage>
        <taxon>Eukaryota</taxon>
        <taxon>Metazoa</taxon>
        <taxon>Ecdysozoa</taxon>
        <taxon>Nematoda</taxon>
        <taxon>Chromadorea</taxon>
        <taxon>Rhabditida</taxon>
        <taxon>Rhabditina</taxon>
        <taxon>Rhabditomorpha</taxon>
        <taxon>Strongyloidea</taxon>
        <taxon>Metastrongylidae</taxon>
        <taxon>Parelaphostrongylus</taxon>
    </lineage>
</organism>
<protein>
    <submittedName>
        <fullName evidence="1">Uncharacterized protein</fullName>
    </submittedName>
</protein>
<evidence type="ECO:0000313" key="2">
    <source>
        <dbReference type="Proteomes" id="UP001196413"/>
    </source>
</evidence>
<dbReference type="AlphaFoldDB" id="A0AAD5MW16"/>
<evidence type="ECO:0000313" key="1">
    <source>
        <dbReference type="EMBL" id="KAJ1356661.1"/>
    </source>
</evidence>
<sequence length="120" mass="13965">MGDARTSMAEWQSSKFANLDDLTKPRREGQKHLQRFKASAQQAYAYTPFKTSSMSRATTPLTPKIFDSAHESEKFGGYRYEEAHFSLHDSNMKMTVHRAIDSYNVIEQQRHDMREQKNLC</sequence>
<comment type="caution">
    <text evidence="1">The sequence shown here is derived from an EMBL/GenBank/DDBJ whole genome shotgun (WGS) entry which is preliminary data.</text>
</comment>
<keyword evidence="2" id="KW-1185">Reference proteome</keyword>
<reference evidence="1" key="1">
    <citation type="submission" date="2021-06" db="EMBL/GenBank/DDBJ databases">
        <title>Parelaphostrongylus tenuis whole genome reference sequence.</title>
        <authorList>
            <person name="Garwood T.J."/>
            <person name="Larsen P.A."/>
            <person name="Fountain-Jones N.M."/>
            <person name="Garbe J.R."/>
            <person name="Macchietto M.G."/>
            <person name="Kania S.A."/>
            <person name="Gerhold R.W."/>
            <person name="Richards J.E."/>
            <person name="Wolf T.M."/>
        </authorList>
    </citation>
    <scope>NUCLEOTIDE SEQUENCE</scope>
    <source>
        <strain evidence="1">MNPRO001-30</strain>
        <tissue evidence="1">Meninges</tissue>
    </source>
</reference>
<dbReference type="Proteomes" id="UP001196413">
    <property type="component" value="Unassembled WGS sequence"/>
</dbReference>
<name>A0AAD5MW16_PARTN</name>
<dbReference type="EMBL" id="JAHQIW010002863">
    <property type="protein sequence ID" value="KAJ1356661.1"/>
    <property type="molecule type" value="Genomic_DNA"/>
</dbReference>
<gene>
    <name evidence="1" type="ORF">KIN20_014400</name>
</gene>
<accession>A0AAD5MW16</accession>
<proteinExistence type="predicted"/>